<dbReference type="AlphaFoldDB" id="A0A5A7R6J5"/>
<protein>
    <submittedName>
        <fullName evidence="2">ATP-dependent Clp protease proteolytic subunit</fullName>
    </submittedName>
</protein>
<proteinExistence type="predicted"/>
<gene>
    <name evidence="2" type="ORF">STAS_29796</name>
</gene>
<keyword evidence="1" id="KW-0472">Membrane</keyword>
<keyword evidence="1" id="KW-0812">Transmembrane</keyword>
<accession>A0A5A7R6J5</accession>
<comment type="caution">
    <text evidence="2">The sequence shown here is derived from an EMBL/GenBank/DDBJ whole genome shotgun (WGS) entry which is preliminary data.</text>
</comment>
<name>A0A5A7R6J5_STRAF</name>
<dbReference type="GO" id="GO:0008233">
    <property type="term" value="F:peptidase activity"/>
    <property type="evidence" value="ECO:0007669"/>
    <property type="project" value="UniProtKB-KW"/>
</dbReference>
<keyword evidence="3" id="KW-1185">Reference proteome</keyword>
<evidence type="ECO:0000313" key="3">
    <source>
        <dbReference type="Proteomes" id="UP000325081"/>
    </source>
</evidence>
<keyword evidence="1" id="KW-1133">Transmembrane helix</keyword>
<evidence type="ECO:0000313" key="2">
    <source>
        <dbReference type="EMBL" id="GER52347.1"/>
    </source>
</evidence>
<dbReference type="EMBL" id="BKCP01010292">
    <property type="protein sequence ID" value="GER52347.1"/>
    <property type="molecule type" value="Genomic_DNA"/>
</dbReference>
<dbReference type="GO" id="GO:0006508">
    <property type="term" value="P:proteolysis"/>
    <property type="evidence" value="ECO:0007669"/>
    <property type="project" value="UniProtKB-KW"/>
</dbReference>
<evidence type="ECO:0000256" key="1">
    <source>
        <dbReference type="SAM" id="Phobius"/>
    </source>
</evidence>
<keyword evidence="2" id="KW-0378">Hydrolase</keyword>
<organism evidence="2 3">
    <name type="scientific">Striga asiatica</name>
    <name type="common">Asiatic witchweed</name>
    <name type="synonym">Buchnera asiatica</name>
    <dbReference type="NCBI Taxonomy" id="4170"/>
    <lineage>
        <taxon>Eukaryota</taxon>
        <taxon>Viridiplantae</taxon>
        <taxon>Streptophyta</taxon>
        <taxon>Embryophyta</taxon>
        <taxon>Tracheophyta</taxon>
        <taxon>Spermatophyta</taxon>
        <taxon>Magnoliopsida</taxon>
        <taxon>eudicotyledons</taxon>
        <taxon>Gunneridae</taxon>
        <taxon>Pentapetalae</taxon>
        <taxon>asterids</taxon>
        <taxon>lamiids</taxon>
        <taxon>Lamiales</taxon>
        <taxon>Orobanchaceae</taxon>
        <taxon>Buchnereae</taxon>
        <taxon>Striga</taxon>
    </lineage>
</organism>
<sequence length="146" mass="15990">MRIAVFRVEIILLNKSSQHIKSKLRAVRITGSARLPKARAAPSTPAADNPPSRTPGIYVNAPLLPFPQPQERQSPALFPAPFAVLLFCVRGPLAFFVFAVISLCLLFIGHQNPTKPIMCPINKSLGLLAWHPNVVAYDLTDKIDGK</sequence>
<feature type="transmembrane region" description="Helical" evidence="1">
    <location>
        <begin position="82"/>
        <end position="108"/>
    </location>
</feature>
<dbReference type="Proteomes" id="UP000325081">
    <property type="component" value="Unassembled WGS sequence"/>
</dbReference>
<keyword evidence="2" id="KW-0645">Protease</keyword>
<reference evidence="3" key="1">
    <citation type="journal article" date="2019" name="Curr. Biol.">
        <title>Genome Sequence of Striga asiatica Provides Insight into the Evolution of Plant Parasitism.</title>
        <authorList>
            <person name="Yoshida S."/>
            <person name="Kim S."/>
            <person name="Wafula E.K."/>
            <person name="Tanskanen J."/>
            <person name="Kim Y.M."/>
            <person name="Honaas L."/>
            <person name="Yang Z."/>
            <person name="Spallek T."/>
            <person name="Conn C.E."/>
            <person name="Ichihashi Y."/>
            <person name="Cheong K."/>
            <person name="Cui S."/>
            <person name="Der J.P."/>
            <person name="Gundlach H."/>
            <person name="Jiao Y."/>
            <person name="Hori C."/>
            <person name="Ishida J.K."/>
            <person name="Kasahara H."/>
            <person name="Kiba T."/>
            <person name="Kim M.S."/>
            <person name="Koo N."/>
            <person name="Laohavisit A."/>
            <person name="Lee Y.H."/>
            <person name="Lumba S."/>
            <person name="McCourt P."/>
            <person name="Mortimer J.C."/>
            <person name="Mutuku J.M."/>
            <person name="Nomura T."/>
            <person name="Sasaki-Sekimoto Y."/>
            <person name="Seto Y."/>
            <person name="Wang Y."/>
            <person name="Wakatake T."/>
            <person name="Sakakibara H."/>
            <person name="Demura T."/>
            <person name="Yamaguchi S."/>
            <person name="Yoneyama K."/>
            <person name="Manabe R.I."/>
            <person name="Nelson D.C."/>
            <person name="Schulman A.H."/>
            <person name="Timko M.P."/>
            <person name="dePamphilis C.W."/>
            <person name="Choi D."/>
            <person name="Shirasu K."/>
        </authorList>
    </citation>
    <scope>NUCLEOTIDE SEQUENCE [LARGE SCALE GENOMIC DNA]</scope>
    <source>
        <strain evidence="3">cv. UVA1</strain>
    </source>
</reference>